<gene>
    <name evidence="1" type="ORF">HAP95_12430</name>
</gene>
<keyword evidence="2" id="KW-1185">Reference proteome</keyword>
<sequence>MKTLEAIKQKINKIDDENKLFIAKNLVARDPDIEKIKSDLGVHLPKSYQWFLKTYGAGGVNGVFIEGMGTPDHRYAVVEETLDFRKDHPSVLPEWVFLEWFSDDWVCLLDTSGCHETTEECPVIVYQIGEDRWEKGWDTFADYLEERFFGGGDDRKKMELLC</sequence>
<reference evidence="1 2" key="1">
    <citation type="journal article" date="2021" name="ISME J.">
        <title>Genomic evolution of the class Acidithiobacillia: deep-branching Proteobacteria living in extreme acidic conditions.</title>
        <authorList>
            <person name="Moya-Beltran A."/>
            <person name="Beard S."/>
            <person name="Rojas-Villalobos C."/>
            <person name="Issotta F."/>
            <person name="Gallardo Y."/>
            <person name="Ulloa R."/>
            <person name="Giaveno A."/>
            <person name="Degli Esposti M."/>
            <person name="Johnson D.B."/>
            <person name="Quatrini R."/>
        </authorList>
    </citation>
    <scope>NUCLEOTIDE SEQUENCE [LARGE SCALE GENOMIC DNA]</scope>
    <source>
        <strain evidence="1 2">RW2</strain>
    </source>
</reference>
<proteinExistence type="predicted"/>
<dbReference type="EMBL" id="JAAOMP010000134">
    <property type="protein sequence ID" value="MBU2760944.1"/>
    <property type="molecule type" value="Genomic_DNA"/>
</dbReference>
<protein>
    <submittedName>
        <fullName evidence="1">SMI1/KNR4 family protein</fullName>
    </submittedName>
</protein>
<dbReference type="RefSeq" id="WP_215880703.1">
    <property type="nucleotide sequence ID" value="NZ_JAAOMP010000134.1"/>
</dbReference>
<name>A0ABS6A0H9_9PROT</name>
<dbReference type="SUPFAM" id="SSF160631">
    <property type="entry name" value="SMI1/KNR4-like"/>
    <property type="match status" value="1"/>
</dbReference>
<dbReference type="Proteomes" id="UP000755654">
    <property type="component" value="Unassembled WGS sequence"/>
</dbReference>
<comment type="caution">
    <text evidence="1">The sequence shown here is derived from an EMBL/GenBank/DDBJ whole genome shotgun (WGS) entry which is preliminary data.</text>
</comment>
<dbReference type="Pfam" id="PF14567">
    <property type="entry name" value="SUKH_5"/>
    <property type="match status" value="1"/>
</dbReference>
<dbReference type="Gene3D" id="3.40.1580.10">
    <property type="entry name" value="SMI1/KNR4-like"/>
    <property type="match status" value="1"/>
</dbReference>
<evidence type="ECO:0000313" key="1">
    <source>
        <dbReference type="EMBL" id="MBU2760944.1"/>
    </source>
</evidence>
<accession>A0ABS6A0H9</accession>
<organism evidence="1 2">
    <name type="scientific">Acidithiobacillus sulfurivorans</name>
    <dbReference type="NCBI Taxonomy" id="1958756"/>
    <lineage>
        <taxon>Bacteria</taxon>
        <taxon>Pseudomonadati</taxon>
        <taxon>Pseudomonadota</taxon>
        <taxon>Acidithiobacillia</taxon>
        <taxon>Acidithiobacillales</taxon>
        <taxon>Acidithiobacillaceae</taxon>
        <taxon>Acidithiobacillus</taxon>
    </lineage>
</organism>
<evidence type="ECO:0000313" key="2">
    <source>
        <dbReference type="Proteomes" id="UP000755654"/>
    </source>
</evidence>
<dbReference type="InterPro" id="IPR037883">
    <property type="entry name" value="Knr4/Smi1-like_sf"/>
</dbReference>